<accession>A0A6J5MF58</accession>
<evidence type="ECO:0000313" key="1">
    <source>
        <dbReference type="EMBL" id="CAB4144457.1"/>
    </source>
</evidence>
<organism evidence="1">
    <name type="scientific">uncultured Caudovirales phage</name>
    <dbReference type="NCBI Taxonomy" id="2100421"/>
    <lineage>
        <taxon>Viruses</taxon>
        <taxon>Duplodnaviria</taxon>
        <taxon>Heunggongvirae</taxon>
        <taxon>Uroviricota</taxon>
        <taxon>Caudoviricetes</taxon>
        <taxon>Peduoviridae</taxon>
        <taxon>Maltschvirus</taxon>
        <taxon>Maltschvirus maltsch</taxon>
    </lineage>
</organism>
<protein>
    <submittedName>
        <fullName evidence="1">Uncharacterized protein</fullName>
    </submittedName>
</protein>
<dbReference type="EMBL" id="LR797153">
    <property type="protein sequence ID" value="CAB4189564.1"/>
    <property type="molecule type" value="Genomic_DNA"/>
</dbReference>
<gene>
    <name evidence="2" type="ORF">UFOVP1200_4</name>
    <name evidence="1" type="ORF">UFOVP469_31</name>
</gene>
<reference evidence="1" key="1">
    <citation type="submission" date="2020-04" db="EMBL/GenBank/DDBJ databases">
        <authorList>
            <person name="Chiriac C."/>
            <person name="Salcher M."/>
            <person name="Ghai R."/>
            <person name="Kavagutti S V."/>
        </authorList>
    </citation>
    <scope>NUCLEOTIDE SEQUENCE</scope>
</reference>
<proteinExistence type="predicted"/>
<dbReference type="EMBL" id="LR796428">
    <property type="protein sequence ID" value="CAB4144457.1"/>
    <property type="molecule type" value="Genomic_DNA"/>
</dbReference>
<evidence type="ECO:0000313" key="2">
    <source>
        <dbReference type="EMBL" id="CAB4189564.1"/>
    </source>
</evidence>
<sequence>MAFSLASGRSLGIGASASAAIDLALTLYPGVGADWCEMLEYADGARAGRAYALRLDLPTCRVDSGTVTVWRGERGALALGLPAKKCPGGLVQPGQV</sequence>
<name>A0A6J5MF58_9CAUD</name>